<gene>
    <name evidence="1" type="ORF">g.154996</name>
</gene>
<dbReference type="EMBL" id="GGMR01018942">
    <property type="protein sequence ID" value="MBY31561.1"/>
    <property type="molecule type" value="Transcribed_RNA"/>
</dbReference>
<proteinExistence type="predicted"/>
<accession>A0A2S2PQ04</accession>
<dbReference type="AlphaFoldDB" id="A0A2S2PQ04"/>
<reference evidence="1" key="1">
    <citation type="submission" date="2018-04" db="EMBL/GenBank/DDBJ databases">
        <title>Transcriptome of Schizaphis graminum biotype I.</title>
        <authorList>
            <person name="Scully E.D."/>
            <person name="Geib S.M."/>
            <person name="Palmer N.A."/>
            <person name="Koch K."/>
            <person name="Bradshaw J."/>
            <person name="Heng-Moss T."/>
            <person name="Sarath G."/>
        </authorList>
    </citation>
    <scope>NUCLEOTIDE SEQUENCE</scope>
</reference>
<protein>
    <submittedName>
        <fullName evidence="1">Uncharacterized protein</fullName>
    </submittedName>
</protein>
<name>A0A2S2PQ04_SCHGA</name>
<organism evidence="1">
    <name type="scientific">Schizaphis graminum</name>
    <name type="common">Green bug aphid</name>
    <dbReference type="NCBI Taxonomy" id="13262"/>
    <lineage>
        <taxon>Eukaryota</taxon>
        <taxon>Metazoa</taxon>
        <taxon>Ecdysozoa</taxon>
        <taxon>Arthropoda</taxon>
        <taxon>Hexapoda</taxon>
        <taxon>Insecta</taxon>
        <taxon>Pterygota</taxon>
        <taxon>Neoptera</taxon>
        <taxon>Paraneoptera</taxon>
        <taxon>Hemiptera</taxon>
        <taxon>Sternorrhyncha</taxon>
        <taxon>Aphidomorpha</taxon>
        <taxon>Aphidoidea</taxon>
        <taxon>Aphididae</taxon>
        <taxon>Aphidini</taxon>
        <taxon>Schizaphis</taxon>
    </lineage>
</organism>
<evidence type="ECO:0000313" key="1">
    <source>
        <dbReference type="EMBL" id="MBY31561.1"/>
    </source>
</evidence>
<sequence length="189" mass="21576">MTIISRCNDHRLDPSGSRYAAHGPVISPDPRRTAFQVSATSTHSRHVDLYVPDVPGHATRVRRLSCLHTFAHTYESNPRAPRRKRRTPEHRAPDETANLYAQSRALFICVNDVFYTINDIRRTRVLHINTCLLILPPYLSSVLPSRHGVRSTKRMLATSVLVRQVNLRRNRGSHTLVPTILLINIIYCI</sequence>